<organism evidence="1">
    <name type="scientific">Arundo donax</name>
    <name type="common">Giant reed</name>
    <name type="synonym">Donax arundinaceus</name>
    <dbReference type="NCBI Taxonomy" id="35708"/>
    <lineage>
        <taxon>Eukaryota</taxon>
        <taxon>Viridiplantae</taxon>
        <taxon>Streptophyta</taxon>
        <taxon>Embryophyta</taxon>
        <taxon>Tracheophyta</taxon>
        <taxon>Spermatophyta</taxon>
        <taxon>Magnoliopsida</taxon>
        <taxon>Liliopsida</taxon>
        <taxon>Poales</taxon>
        <taxon>Poaceae</taxon>
        <taxon>PACMAD clade</taxon>
        <taxon>Arundinoideae</taxon>
        <taxon>Arundineae</taxon>
        <taxon>Arundo</taxon>
    </lineage>
</organism>
<dbReference type="AlphaFoldDB" id="A0A0A9BRS1"/>
<sequence>MPCAFISCGMLAKYLMPSKVSERGTKERTITLFVGAGLSSSVAESLSALLTAA</sequence>
<accession>A0A0A9BRS1</accession>
<name>A0A0A9BRS1_ARUDO</name>
<protein>
    <submittedName>
        <fullName evidence="1">Uncharacterized protein</fullName>
    </submittedName>
</protein>
<reference evidence="1" key="2">
    <citation type="journal article" date="2015" name="Data Brief">
        <title>Shoot transcriptome of the giant reed, Arundo donax.</title>
        <authorList>
            <person name="Barrero R.A."/>
            <person name="Guerrero F.D."/>
            <person name="Moolhuijzen P."/>
            <person name="Goolsby J.A."/>
            <person name="Tidwell J."/>
            <person name="Bellgard S.E."/>
            <person name="Bellgard M.I."/>
        </authorList>
    </citation>
    <scope>NUCLEOTIDE SEQUENCE</scope>
    <source>
        <tissue evidence="1">Shoot tissue taken approximately 20 cm above the soil surface</tissue>
    </source>
</reference>
<proteinExistence type="predicted"/>
<evidence type="ECO:0000313" key="1">
    <source>
        <dbReference type="EMBL" id="JAD64833.1"/>
    </source>
</evidence>
<dbReference type="EMBL" id="GBRH01233062">
    <property type="protein sequence ID" value="JAD64833.1"/>
    <property type="molecule type" value="Transcribed_RNA"/>
</dbReference>
<reference evidence="1" key="1">
    <citation type="submission" date="2014-09" db="EMBL/GenBank/DDBJ databases">
        <authorList>
            <person name="Magalhaes I.L.F."/>
            <person name="Oliveira U."/>
            <person name="Santos F.R."/>
            <person name="Vidigal T.H.D.A."/>
            <person name="Brescovit A.D."/>
            <person name="Santos A.J."/>
        </authorList>
    </citation>
    <scope>NUCLEOTIDE SEQUENCE</scope>
    <source>
        <tissue evidence="1">Shoot tissue taken approximately 20 cm above the soil surface</tissue>
    </source>
</reference>